<accession>X1EF90</accession>
<reference evidence="1" key="1">
    <citation type="journal article" date="2014" name="Front. Microbiol.">
        <title>High frequency of phylogenetically diverse reductive dehalogenase-homologous genes in deep subseafloor sedimentary metagenomes.</title>
        <authorList>
            <person name="Kawai M."/>
            <person name="Futagami T."/>
            <person name="Toyoda A."/>
            <person name="Takaki Y."/>
            <person name="Nishi S."/>
            <person name="Hori S."/>
            <person name="Arai W."/>
            <person name="Tsubouchi T."/>
            <person name="Morono Y."/>
            <person name="Uchiyama I."/>
            <person name="Ito T."/>
            <person name="Fujiyama A."/>
            <person name="Inagaki F."/>
            <person name="Takami H."/>
        </authorList>
    </citation>
    <scope>NUCLEOTIDE SEQUENCE</scope>
    <source>
        <strain evidence="1">Expedition CK06-06</strain>
    </source>
</reference>
<dbReference type="AlphaFoldDB" id="X1EF90"/>
<name>X1EF90_9ZZZZ</name>
<organism evidence="1">
    <name type="scientific">marine sediment metagenome</name>
    <dbReference type="NCBI Taxonomy" id="412755"/>
    <lineage>
        <taxon>unclassified sequences</taxon>
        <taxon>metagenomes</taxon>
        <taxon>ecological metagenomes</taxon>
    </lineage>
</organism>
<sequence>LQEIESYLNLEPVYTKINVNFKDRDSIDSQLHNKILFFGVERIYENKVLNILIYREYIQFIPIILLREAYKCFIPTLDTPMETIDIFINQKVSIDLKKLESIKEYNSIIRNKLIDYKFISREYDRLDNFLNRDSTGKLDSPFKFFFKYIRKNIKIINEKKDDFYDTIFKDYLLISSKTLYDDDIIETIRVLFKIFEKVQYYTALLDYQHYFKEFKEKNFIQTNLSQNKFTENMQWIKQFSNLSPSYRINWSALNICTINCYLKFNPLLKRSKLNQVIKELPFFLVPKECRISFSYEIDGFFVIPKIFFDDLTRYLHKLEESGYLLRLKWTILEKNEFFV</sequence>
<feature type="non-terminal residue" evidence="1">
    <location>
        <position position="339"/>
    </location>
</feature>
<proteinExistence type="predicted"/>
<dbReference type="EMBL" id="BARU01002886">
    <property type="protein sequence ID" value="GAH18975.1"/>
    <property type="molecule type" value="Genomic_DNA"/>
</dbReference>
<comment type="caution">
    <text evidence="1">The sequence shown here is derived from an EMBL/GenBank/DDBJ whole genome shotgun (WGS) entry which is preliminary data.</text>
</comment>
<evidence type="ECO:0000313" key="1">
    <source>
        <dbReference type="EMBL" id="GAH18975.1"/>
    </source>
</evidence>
<protein>
    <submittedName>
        <fullName evidence="1">Uncharacterized protein</fullName>
    </submittedName>
</protein>
<feature type="non-terminal residue" evidence="1">
    <location>
        <position position="1"/>
    </location>
</feature>
<gene>
    <name evidence="1" type="ORF">S03H2_06545</name>
</gene>